<protein>
    <submittedName>
        <fullName evidence="3">DUF881 domain-containing protein</fullName>
    </submittedName>
</protein>
<gene>
    <name evidence="3" type="ORF">GCM10025789_20160</name>
</gene>
<dbReference type="Pfam" id="PF05949">
    <property type="entry name" value="DUF881"/>
    <property type="match status" value="1"/>
</dbReference>
<dbReference type="RefSeq" id="WP_345582437.1">
    <property type="nucleotide sequence ID" value="NZ_BAABLV010000031.1"/>
</dbReference>
<sequence>MKLWRVARERVSAVRAVMARNQLRTRTARGRTASVLVCVMAGLMMTVAAIAARGTDLRSDRTADMRDLIISQSRRNEELRAQADELQAEVSALTQQQNAGDFATDLVFAERDASMTPVTGPGIRITLTDAPADVKPPGVADDALVVHQQDIQAMVNALWAGGAEAMSIQGQRVIATTGIKCVGNTVVLHGIPYAPPYVIEAIGDRALMQRALDESPAVTIYRQYVEAYRLGFTVEGVGTLDLPAFSGSTGVRQARPR</sequence>
<dbReference type="PANTHER" id="PTHR37313">
    <property type="entry name" value="UPF0749 PROTEIN RV1825"/>
    <property type="match status" value="1"/>
</dbReference>
<name>A0ABP9FFK4_9ACTN</name>
<dbReference type="InterPro" id="IPR010273">
    <property type="entry name" value="DUF881"/>
</dbReference>
<organism evidence="3 4">
    <name type="scientific">Tessaracoccus lubricantis</name>
    <dbReference type="NCBI Taxonomy" id="545543"/>
    <lineage>
        <taxon>Bacteria</taxon>
        <taxon>Bacillati</taxon>
        <taxon>Actinomycetota</taxon>
        <taxon>Actinomycetes</taxon>
        <taxon>Propionibacteriales</taxon>
        <taxon>Propionibacteriaceae</taxon>
        <taxon>Tessaracoccus</taxon>
    </lineage>
</organism>
<dbReference type="EMBL" id="BAABLV010000031">
    <property type="protein sequence ID" value="GAA4901435.1"/>
    <property type="molecule type" value="Genomic_DNA"/>
</dbReference>
<proteinExistence type="inferred from homology"/>
<comment type="caution">
    <text evidence="3">The sequence shown here is derived from an EMBL/GenBank/DDBJ whole genome shotgun (WGS) entry which is preliminary data.</text>
</comment>
<accession>A0ABP9FFK4</accession>
<dbReference type="Gene3D" id="3.30.70.1880">
    <property type="entry name" value="Protein of unknown function DUF881"/>
    <property type="match status" value="1"/>
</dbReference>
<evidence type="ECO:0000256" key="1">
    <source>
        <dbReference type="ARBA" id="ARBA00009108"/>
    </source>
</evidence>
<comment type="similarity">
    <text evidence="1">Belongs to the UPF0749 family.</text>
</comment>
<evidence type="ECO:0000256" key="2">
    <source>
        <dbReference type="SAM" id="Coils"/>
    </source>
</evidence>
<keyword evidence="4" id="KW-1185">Reference proteome</keyword>
<reference evidence="4" key="1">
    <citation type="journal article" date="2019" name="Int. J. Syst. Evol. Microbiol.">
        <title>The Global Catalogue of Microorganisms (GCM) 10K type strain sequencing project: providing services to taxonomists for standard genome sequencing and annotation.</title>
        <authorList>
            <consortium name="The Broad Institute Genomics Platform"/>
            <consortium name="The Broad Institute Genome Sequencing Center for Infectious Disease"/>
            <person name="Wu L."/>
            <person name="Ma J."/>
        </authorList>
    </citation>
    <scope>NUCLEOTIDE SEQUENCE [LARGE SCALE GENOMIC DNA]</scope>
    <source>
        <strain evidence="4">JCM 19125</strain>
    </source>
</reference>
<evidence type="ECO:0000313" key="3">
    <source>
        <dbReference type="EMBL" id="GAA4901435.1"/>
    </source>
</evidence>
<dbReference type="PANTHER" id="PTHR37313:SF4">
    <property type="entry name" value="CONSERVED MEMBRANE PROTEIN-RELATED"/>
    <property type="match status" value="1"/>
</dbReference>
<dbReference type="Proteomes" id="UP001501521">
    <property type="component" value="Unassembled WGS sequence"/>
</dbReference>
<evidence type="ECO:0000313" key="4">
    <source>
        <dbReference type="Proteomes" id="UP001501521"/>
    </source>
</evidence>
<keyword evidence="2" id="KW-0175">Coiled coil</keyword>
<feature type="coiled-coil region" evidence="2">
    <location>
        <begin position="69"/>
        <end position="96"/>
    </location>
</feature>